<comment type="caution">
    <text evidence="2">The sequence shown here is derived from an EMBL/GenBank/DDBJ whole genome shotgun (WGS) entry which is preliminary data.</text>
</comment>
<proteinExistence type="predicted"/>
<protein>
    <submittedName>
        <fullName evidence="2">Pyrrolo-quinoline quinone</fullName>
    </submittedName>
</protein>
<dbReference type="EMBL" id="JBHSWV010000841">
    <property type="protein sequence ID" value="MFC6769907.1"/>
    <property type="molecule type" value="Genomic_DNA"/>
</dbReference>
<accession>A0ABD5SY60</accession>
<dbReference type="AlphaFoldDB" id="A0ABD5SY60"/>
<dbReference type="InterPro" id="IPR015943">
    <property type="entry name" value="WD40/YVTN_repeat-like_dom_sf"/>
</dbReference>
<feature type="non-terminal residue" evidence="2">
    <location>
        <position position="1"/>
    </location>
</feature>
<dbReference type="SUPFAM" id="SSF50998">
    <property type="entry name" value="Quinoprotein alcohol dehydrogenase-like"/>
    <property type="match status" value="1"/>
</dbReference>
<keyword evidence="3" id="KW-1185">Reference proteome</keyword>
<sequence length="236" mass="25720">GDGYFDATRDGTIQAYDLSAGGKVVREIEYTQSLPQVAGNTVVLLYGPRPMQHDPNEEDDEDRVVAYDLRTGEEQWRYVFDEREWTHDIMRAIAVDDDTVYLERDAELLALRSETETPDDSEDGDPRDDEQDESDEQDEDQQGSEDDSDDGGSGSNNDGESVDDDDGDIGNGTTGNGDDGNETNAGNETDTENNTDADNVPGFTAGGGLLSGALGLEWLRRKTSVDESTSVNESSE</sequence>
<dbReference type="Gene3D" id="2.130.10.10">
    <property type="entry name" value="YVTN repeat-like/Quinoprotein amine dehydrogenase"/>
    <property type="match status" value="1"/>
</dbReference>
<evidence type="ECO:0000256" key="1">
    <source>
        <dbReference type="SAM" id="MobiDB-lite"/>
    </source>
</evidence>
<gene>
    <name evidence="2" type="ORF">ACFQE6_34135</name>
</gene>
<evidence type="ECO:0000313" key="2">
    <source>
        <dbReference type="EMBL" id="MFC6769907.1"/>
    </source>
</evidence>
<dbReference type="InterPro" id="IPR011047">
    <property type="entry name" value="Quinoprotein_ADH-like_sf"/>
</dbReference>
<dbReference type="Proteomes" id="UP001596383">
    <property type="component" value="Unassembled WGS sequence"/>
</dbReference>
<feature type="compositionally biased region" description="Acidic residues" evidence="1">
    <location>
        <begin position="116"/>
        <end position="150"/>
    </location>
</feature>
<feature type="compositionally biased region" description="Gly residues" evidence="1">
    <location>
        <begin position="169"/>
        <end position="178"/>
    </location>
</feature>
<name>A0ABD5SY60_9EURY</name>
<organism evidence="2 3">
    <name type="scientific">Natrinema soli</name>
    <dbReference type="NCBI Taxonomy" id="1930624"/>
    <lineage>
        <taxon>Archaea</taxon>
        <taxon>Methanobacteriati</taxon>
        <taxon>Methanobacteriota</taxon>
        <taxon>Stenosarchaea group</taxon>
        <taxon>Halobacteria</taxon>
        <taxon>Halobacteriales</taxon>
        <taxon>Natrialbaceae</taxon>
        <taxon>Natrinema</taxon>
    </lineage>
</organism>
<evidence type="ECO:0000313" key="3">
    <source>
        <dbReference type="Proteomes" id="UP001596383"/>
    </source>
</evidence>
<reference evidence="2 3" key="1">
    <citation type="journal article" date="2019" name="Int. J. Syst. Evol. Microbiol.">
        <title>The Global Catalogue of Microorganisms (GCM) 10K type strain sequencing project: providing services to taxonomists for standard genome sequencing and annotation.</title>
        <authorList>
            <consortium name="The Broad Institute Genomics Platform"/>
            <consortium name="The Broad Institute Genome Sequencing Center for Infectious Disease"/>
            <person name="Wu L."/>
            <person name="Ma J."/>
        </authorList>
    </citation>
    <scope>NUCLEOTIDE SEQUENCE [LARGE SCALE GENOMIC DNA]</scope>
    <source>
        <strain evidence="2 3">LMG 29247</strain>
    </source>
</reference>
<feature type="region of interest" description="Disordered" evidence="1">
    <location>
        <begin position="110"/>
        <end position="210"/>
    </location>
</feature>